<name>A0ABS4JGA9_9BACL</name>
<gene>
    <name evidence="1" type="ORF">J2Z69_001780</name>
</gene>
<evidence type="ECO:0000313" key="1">
    <source>
        <dbReference type="EMBL" id="MBP2000749.1"/>
    </source>
</evidence>
<accession>A0ABS4JGA9</accession>
<dbReference type="Proteomes" id="UP001519288">
    <property type="component" value="Unassembled WGS sequence"/>
</dbReference>
<protein>
    <submittedName>
        <fullName evidence="1">Uncharacterized protein</fullName>
    </submittedName>
</protein>
<comment type="caution">
    <text evidence="1">The sequence shown here is derived from an EMBL/GenBank/DDBJ whole genome shotgun (WGS) entry which is preliminary data.</text>
</comment>
<organism evidence="1 2">
    <name type="scientific">Paenibacillus shirakamiensis</name>
    <dbReference type="NCBI Taxonomy" id="1265935"/>
    <lineage>
        <taxon>Bacteria</taxon>
        <taxon>Bacillati</taxon>
        <taxon>Bacillota</taxon>
        <taxon>Bacilli</taxon>
        <taxon>Bacillales</taxon>
        <taxon>Paenibacillaceae</taxon>
        <taxon>Paenibacillus</taxon>
    </lineage>
</organism>
<keyword evidence="2" id="KW-1185">Reference proteome</keyword>
<dbReference type="RefSeq" id="WP_209861193.1">
    <property type="nucleotide sequence ID" value="NZ_JAGGLD010000002.1"/>
</dbReference>
<evidence type="ECO:0000313" key="2">
    <source>
        <dbReference type="Proteomes" id="UP001519288"/>
    </source>
</evidence>
<reference evidence="1 2" key="1">
    <citation type="submission" date="2021-03" db="EMBL/GenBank/DDBJ databases">
        <title>Genomic Encyclopedia of Type Strains, Phase IV (KMG-IV): sequencing the most valuable type-strain genomes for metagenomic binning, comparative biology and taxonomic classification.</title>
        <authorList>
            <person name="Goeker M."/>
        </authorList>
    </citation>
    <scope>NUCLEOTIDE SEQUENCE [LARGE SCALE GENOMIC DNA]</scope>
    <source>
        <strain evidence="1 2">DSM 26806</strain>
    </source>
</reference>
<sequence length="56" mass="6725">MKPKSRRLFRKYRLKRPLLLPEPLKLALASDTNGDEEAYTVLFERKAEYDKPVYRI</sequence>
<proteinExistence type="predicted"/>
<dbReference type="EMBL" id="JAGGLD010000002">
    <property type="protein sequence ID" value="MBP2000749.1"/>
    <property type="molecule type" value="Genomic_DNA"/>
</dbReference>